<proteinExistence type="predicted"/>
<dbReference type="Gene3D" id="3.10.180.10">
    <property type="entry name" value="2,3-Dihydroxybiphenyl 1,2-Dioxygenase, domain 1"/>
    <property type="match status" value="1"/>
</dbReference>
<gene>
    <name evidence="3" type="ORF">SLS60_002390</name>
</gene>
<feature type="signal peptide" evidence="1">
    <location>
        <begin position="1"/>
        <end position="17"/>
    </location>
</feature>
<dbReference type="InterPro" id="IPR004360">
    <property type="entry name" value="Glyas_Fos-R_dOase_dom"/>
</dbReference>
<protein>
    <recommendedName>
        <fullName evidence="2">VOC domain-containing protein</fullName>
    </recommendedName>
</protein>
<dbReference type="SUPFAM" id="SSF54593">
    <property type="entry name" value="Glyoxalase/Bleomycin resistance protein/Dihydroxybiphenyl dioxygenase"/>
    <property type="match status" value="1"/>
</dbReference>
<dbReference type="InterPro" id="IPR029068">
    <property type="entry name" value="Glyas_Bleomycin-R_OHBP_Dase"/>
</dbReference>
<reference evidence="3 4" key="1">
    <citation type="submission" date="2024-02" db="EMBL/GenBank/DDBJ databases">
        <title>De novo assembly and annotation of 12 fungi associated with fruit tree decline syndrome in Ontario, Canada.</title>
        <authorList>
            <person name="Sulman M."/>
            <person name="Ellouze W."/>
            <person name="Ilyukhin E."/>
        </authorList>
    </citation>
    <scope>NUCLEOTIDE SEQUENCE [LARGE SCALE GENOMIC DNA]</scope>
    <source>
        <strain evidence="3 4">M42-189</strain>
    </source>
</reference>
<comment type="caution">
    <text evidence="3">The sequence shown here is derived from an EMBL/GenBank/DDBJ whole genome shotgun (WGS) entry which is preliminary data.</text>
</comment>
<dbReference type="InterPro" id="IPR037523">
    <property type="entry name" value="VOC_core"/>
</dbReference>
<dbReference type="Pfam" id="PF00903">
    <property type="entry name" value="Glyoxalase"/>
    <property type="match status" value="1"/>
</dbReference>
<feature type="domain" description="VOC" evidence="2">
    <location>
        <begin position="52"/>
        <end position="239"/>
    </location>
</feature>
<dbReference type="EMBL" id="JAKJXO020000002">
    <property type="protein sequence ID" value="KAL1610720.1"/>
    <property type="molecule type" value="Genomic_DNA"/>
</dbReference>
<organism evidence="3 4">
    <name type="scientific">Paraconiothyrium brasiliense</name>
    <dbReference type="NCBI Taxonomy" id="300254"/>
    <lineage>
        <taxon>Eukaryota</taxon>
        <taxon>Fungi</taxon>
        <taxon>Dikarya</taxon>
        <taxon>Ascomycota</taxon>
        <taxon>Pezizomycotina</taxon>
        <taxon>Dothideomycetes</taxon>
        <taxon>Pleosporomycetidae</taxon>
        <taxon>Pleosporales</taxon>
        <taxon>Massarineae</taxon>
        <taxon>Didymosphaeriaceae</taxon>
        <taxon>Paraconiothyrium</taxon>
    </lineage>
</organism>
<evidence type="ECO:0000256" key="1">
    <source>
        <dbReference type="SAM" id="SignalP"/>
    </source>
</evidence>
<keyword evidence="1" id="KW-0732">Signal</keyword>
<name>A0ABR3S212_9PLEO</name>
<sequence length="244" mass="26335">MKVPALVLTLFFTSALACNHKIIARREGNASLPFTYTPGNDPPADPATISYFVNHVGINVANITRTSEWYSKVIGMRHVFAVDLEGGFSIMYMAHSQGGRNGTGFQSGAEMQRDKNNMAGMVEFQSYTGSGSGNSTGYETPFPRAILSHFGLIVPDIEAAQARFDSLGVRTIKRTGEMDFTRQTAESQVLGKAWGFADLSNEETQKDVAKAAPGLEAIGFRSFIVIADPDGNLLEVQQQSGAAI</sequence>
<evidence type="ECO:0000259" key="2">
    <source>
        <dbReference type="PROSITE" id="PS51819"/>
    </source>
</evidence>
<dbReference type="PROSITE" id="PS51819">
    <property type="entry name" value="VOC"/>
    <property type="match status" value="1"/>
</dbReference>
<feature type="chain" id="PRO_5046932828" description="VOC domain-containing protein" evidence="1">
    <location>
        <begin position="18"/>
        <end position="244"/>
    </location>
</feature>
<dbReference type="PROSITE" id="PS51257">
    <property type="entry name" value="PROKAR_LIPOPROTEIN"/>
    <property type="match status" value="1"/>
</dbReference>
<keyword evidence="4" id="KW-1185">Reference proteome</keyword>
<evidence type="ECO:0000313" key="4">
    <source>
        <dbReference type="Proteomes" id="UP001521785"/>
    </source>
</evidence>
<dbReference type="Proteomes" id="UP001521785">
    <property type="component" value="Unassembled WGS sequence"/>
</dbReference>
<accession>A0ABR3S212</accession>
<evidence type="ECO:0000313" key="3">
    <source>
        <dbReference type="EMBL" id="KAL1610720.1"/>
    </source>
</evidence>